<reference evidence="2 3" key="1">
    <citation type="journal article" date="2024" name="BMC Genomics">
        <title>De novo assembly and annotation of Popillia japonica's genome with initial clues to its potential as an invasive pest.</title>
        <authorList>
            <person name="Cucini C."/>
            <person name="Boschi S."/>
            <person name="Funari R."/>
            <person name="Cardaioli E."/>
            <person name="Iannotti N."/>
            <person name="Marturano G."/>
            <person name="Paoli F."/>
            <person name="Bruttini M."/>
            <person name="Carapelli A."/>
            <person name="Frati F."/>
            <person name="Nardi F."/>
        </authorList>
    </citation>
    <scope>NUCLEOTIDE SEQUENCE [LARGE SCALE GENOMIC DNA]</scope>
    <source>
        <strain evidence="2">DMR45628</strain>
    </source>
</reference>
<evidence type="ECO:0000256" key="1">
    <source>
        <dbReference type="SAM" id="MobiDB-lite"/>
    </source>
</evidence>
<dbReference type="EMBL" id="JASPKY010000265">
    <property type="protein sequence ID" value="KAK9712351.1"/>
    <property type="molecule type" value="Genomic_DNA"/>
</dbReference>
<comment type="caution">
    <text evidence="2">The sequence shown here is derived from an EMBL/GenBank/DDBJ whole genome shotgun (WGS) entry which is preliminary data.</text>
</comment>
<feature type="region of interest" description="Disordered" evidence="1">
    <location>
        <begin position="1"/>
        <end position="152"/>
    </location>
</feature>
<feature type="compositionally biased region" description="Basic and acidic residues" evidence="1">
    <location>
        <begin position="69"/>
        <end position="79"/>
    </location>
</feature>
<accession>A0AAW1K4W9</accession>
<evidence type="ECO:0000313" key="3">
    <source>
        <dbReference type="Proteomes" id="UP001458880"/>
    </source>
</evidence>
<protein>
    <submittedName>
        <fullName evidence="2">Uncharacterized protein</fullName>
    </submittedName>
</protein>
<dbReference type="Proteomes" id="UP001458880">
    <property type="component" value="Unassembled WGS sequence"/>
</dbReference>
<sequence>MAAIIEETTAMDTTDSASRLDVAQKRRLEEDTALPTTSGSEGESDGEEGWAETKSRLEKKTRPYPQRPVQRENRTEKKAGPKQSRGNAQILKRKKSLLTERDRQTLDSLRLSNQRKPARSLKRLAKRQTMGVKPIHRKPERSAVPRRSTSTM</sequence>
<feature type="compositionally biased region" description="Polar residues" evidence="1">
    <location>
        <begin position="106"/>
        <end position="115"/>
    </location>
</feature>
<feature type="compositionally biased region" description="Basic residues" evidence="1">
    <location>
        <begin position="116"/>
        <end position="126"/>
    </location>
</feature>
<gene>
    <name evidence="2" type="ORF">QE152_g24973</name>
</gene>
<feature type="compositionally biased region" description="Basic and acidic residues" evidence="1">
    <location>
        <begin position="51"/>
        <end position="61"/>
    </location>
</feature>
<evidence type="ECO:0000313" key="2">
    <source>
        <dbReference type="EMBL" id="KAK9712351.1"/>
    </source>
</evidence>
<organism evidence="2 3">
    <name type="scientific">Popillia japonica</name>
    <name type="common">Japanese beetle</name>
    <dbReference type="NCBI Taxonomy" id="7064"/>
    <lineage>
        <taxon>Eukaryota</taxon>
        <taxon>Metazoa</taxon>
        <taxon>Ecdysozoa</taxon>
        <taxon>Arthropoda</taxon>
        <taxon>Hexapoda</taxon>
        <taxon>Insecta</taxon>
        <taxon>Pterygota</taxon>
        <taxon>Neoptera</taxon>
        <taxon>Endopterygota</taxon>
        <taxon>Coleoptera</taxon>
        <taxon>Polyphaga</taxon>
        <taxon>Scarabaeiformia</taxon>
        <taxon>Scarabaeidae</taxon>
        <taxon>Rutelinae</taxon>
        <taxon>Popillia</taxon>
    </lineage>
</organism>
<keyword evidence="3" id="KW-1185">Reference proteome</keyword>
<name>A0AAW1K4W9_POPJA</name>
<dbReference type="AlphaFoldDB" id="A0AAW1K4W9"/>
<proteinExistence type="predicted"/>